<accession>A0A2T1KL26</accession>
<comment type="caution">
    <text evidence="1">The sequence shown here is derived from an EMBL/GenBank/DDBJ whole genome shotgun (WGS) entry which is preliminary data.</text>
</comment>
<dbReference type="SUPFAM" id="SSF55961">
    <property type="entry name" value="Bet v1-like"/>
    <property type="match status" value="1"/>
</dbReference>
<organism evidence="1 2">
    <name type="scientific">Marinobacter fuscus</name>
    <dbReference type="NCBI Taxonomy" id="2109942"/>
    <lineage>
        <taxon>Bacteria</taxon>
        <taxon>Pseudomonadati</taxon>
        <taxon>Pseudomonadota</taxon>
        <taxon>Gammaproteobacteria</taxon>
        <taxon>Pseudomonadales</taxon>
        <taxon>Marinobacteraceae</taxon>
        <taxon>Marinobacter</taxon>
    </lineage>
</organism>
<sequence length="142" mass="16258">MADYLIEIDEVFELPRRQVFMMFADHYRFGKLIGAPVKRIKDSLQADPNGIGSVRRVGLGPLSVEETVLGFEPDLLIEYTIISLSPLRNHRGRIRFSETQEGHTRVHYVISFDAAIPLTGSAFRALLERRIRRGVRRLPQLV</sequence>
<dbReference type="Gene3D" id="3.30.530.20">
    <property type="match status" value="1"/>
</dbReference>
<protein>
    <submittedName>
        <fullName evidence="1">SRPBCC family protein</fullName>
    </submittedName>
</protein>
<dbReference type="EMBL" id="PXNP01000023">
    <property type="protein sequence ID" value="PSF10728.1"/>
    <property type="molecule type" value="Genomic_DNA"/>
</dbReference>
<dbReference type="CDD" id="cd07821">
    <property type="entry name" value="PYR_PYL_RCAR_like"/>
    <property type="match status" value="1"/>
</dbReference>
<gene>
    <name evidence="1" type="ORF">C7H09_07275</name>
</gene>
<dbReference type="Pfam" id="PF10604">
    <property type="entry name" value="Polyketide_cyc2"/>
    <property type="match status" value="1"/>
</dbReference>
<dbReference type="AlphaFoldDB" id="A0A2T1KL26"/>
<dbReference type="InterPro" id="IPR023393">
    <property type="entry name" value="START-like_dom_sf"/>
</dbReference>
<dbReference type="RefSeq" id="WP_106761929.1">
    <property type="nucleotide sequence ID" value="NZ_PXNP01000023.1"/>
</dbReference>
<reference evidence="1 2" key="1">
    <citation type="submission" date="2018-03" db="EMBL/GenBank/DDBJ databases">
        <title>Marinobacter brunus sp. nov., a marine bacterium of Gamma-proteobacteria isolated from the surface seawater of the South China Sea.</title>
        <authorList>
            <person name="Cheng H."/>
            <person name="Wu Y.-H."/>
            <person name="Xamxidin M."/>
            <person name="Xu X.-W."/>
        </authorList>
    </citation>
    <scope>NUCLEOTIDE SEQUENCE [LARGE SCALE GENOMIC DNA]</scope>
    <source>
        <strain evidence="1 2">NH169-3</strain>
    </source>
</reference>
<keyword evidence="2" id="KW-1185">Reference proteome</keyword>
<name>A0A2T1KL26_9GAMM</name>
<evidence type="ECO:0000313" key="1">
    <source>
        <dbReference type="EMBL" id="PSF10728.1"/>
    </source>
</evidence>
<dbReference type="InterPro" id="IPR019587">
    <property type="entry name" value="Polyketide_cyclase/dehydratase"/>
</dbReference>
<evidence type="ECO:0000313" key="2">
    <source>
        <dbReference type="Proteomes" id="UP000239866"/>
    </source>
</evidence>
<proteinExistence type="predicted"/>
<dbReference type="OrthoDB" id="4459835at2"/>
<dbReference type="Proteomes" id="UP000239866">
    <property type="component" value="Unassembled WGS sequence"/>
</dbReference>